<dbReference type="AlphaFoldDB" id="A0A166QT86"/>
<evidence type="ECO:0000313" key="3">
    <source>
        <dbReference type="Proteomes" id="UP000076532"/>
    </source>
</evidence>
<feature type="region of interest" description="Disordered" evidence="1">
    <location>
        <begin position="1"/>
        <end position="20"/>
    </location>
</feature>
<sequence>MRTHAYPPPSAPQLRSHDPLAVLAPSLSRSLPAPARPAPAPIRAPSSSSITQDPRPRPHIYVRAACSTPRSLAWVNSENCNSCPSPDLRSPHAHLASNSYPTTRTYPN</sequence>
<evidence type="ECO:0000313" key="2">
    <source>
        <dbReference type="EMBL" id="KZP27511.1"/>
    </source>
</evidence>
<proteinExistence type="predicted"/>
<protein>
    <submittedName>
        <fullName evidence="2">Uncharacterized protein</fullName>
    </submittedName>
</protein>
<keyword evidence="3" id="KW-1185">Reference proteome</keyword>
<gene>
    <name evidence="2" type="ORF">FIBSPDRAFT_297785</name>
</gene>
<feature type="region of interest" description="Disordered" evidence="1">
    <location>
        <begin position="83"/>
        <end position="108"/>
    </location>
</feature>
<accession>A0A166QT86</accession>
<organism evidence="2 3">
    <name type="scientific">Athelia psychrophila</name>
    <dbReference type="NCBI Taxonomy" id="1759441"/>
    <lineage>
        <taxon>Eukaryota</taxon>
        <taxon>Fungi</taxon>
        <taxon>Dikarya</taxon>
        <taxon>Basidiomycota</taxon>
        <taxon>Agaricomycotina</taxon>
        <taxon>Agaricomycetes</taxon>
        <taxon>Agaricomycetidae</taxon>
        <taxon>Atheliales</taxon>
        <taxon>Atheliaceae</taxon>
        <taxon>Athelia</taxon>
    </lineage>
</organism>
<reference evidence="2 3" key="1">
    <citation type="journal article" date="2016" name="Mol. Biol. Evol.">
        <title>Comparative Genomics of Early-Diverging Mushroom-Forming Fungi Provides Insights into the Origins of Lignocellulose Decay Capabilities.</title>
        <authorList>
            <person name="Nagy L.G."/>
            <person name="Riley R."/>
            <person name="Tritt A."/>
            <person name="Adam C."/>
            <person name="Daum C."/>
            <person name="Floudas D."/>
            <person name="Sun H."/>
            <person name="Yadav J.S."/>
            <person name="Pangilinan J."/>
            <person name="Larsson K.H."/>
            <person name="Matsuura K."/>
            <person name="Barry K."/>
            <person name="Labutti K."/>
            <person name="Kuo R."/>
            <person name="Ohm R.A."/>
            <person name="Bhattacharya S.S."/>
            <person name="Shirouzu T."/>
            <person name="Yoshinaga Y."/>
            <person name="Martin F.M."/>
            <person name="Grigoriev I.V."/>
            <person name="Hibbett D.S."/>
        </authorList>
    </citation>
    <scope>NUCLEOTIDE SEQUENCE [LARGE SCALE GENOMIC DNA]</scope>
    <source>
        <strain evidence="2 3">CBS 109695</strain>
    </source>
</reference>
<dbReference type="EMBL" id="KV417508">
    <property type="protein sequence ID" value="KZP27511.1"/>
    <property type="molecule type" value="Genomic_DNA"/>
</dbReference>
<name>A0A166QT86_9AGAM</name>
<feature type="region of interest" description="Disordered" evidence="1">
    <location>
        <begin position="26"/>
        <end position="58"/>
    </location>
</feature>
<dbReference type="Proteomes" id="UP000076532">
    <property type="component" value="Unassembled WGS sequence"/>
</dbReference>
<evidence type="ECO:0000256" key="1">
    <source>
        <dbReference type="SAM" id="MobiDB-lite"/>
    </source>
</evidence>
<feature type="compositionally biased region" description="Polar residues" evidence="1">
    <location>
        <begin position="96"/>
        <end position="108"/>
    </location>
</feature>
<feature type="compositionally biased region" description="Pro residues" evidence="1">
    <location>
        <begin position="1"/>
        <end position="11"/>
    </location>
</feature>